<feature type="binding site" evidence="3">
    <location>
        <position position="223"/>
    </location>
    <ligand>
        <name>Mg(2+)</name>
        <dbReference type="ChEBI" id="CHEBI:18420"/>
        <label>2</label>
    </ligand>
</feature>
<feature type="binding site" evidence="3">
    <location>
        <position position="119"/>
    </location>
    <ligand>
        <name>5-phospho-alpha-D-ribose 1-diphosphate</name>
        <dbReference type="ChEBI" id="CHEBI:58017"/>
    </ligand>
</feature>
<evidence type="ECO:0000256" key="1">
    <source>
        <dbReference type="ARBA" id="ARBA00022676"/>
    </source>
</evidence>
<feature type="binding site" evidence="3">
    <location>
        <position position="110"/>
    </location>
    <ligand>
        <name>anthranilate</name>
        <dbReference type="ChEBI" id="CHEBI:16567"/>
        <label>1</label>
    </ligand>
</feature>
<dbReference type="InterPro" id="IPR017459">
    <property type="entry name" value="Glycosyl_Trfase_fam3_N_dom"/>
</dbReference>
<feature type="binding site" evidence="3">
    <location>
        <position position="87"/>
    </location>
    <ligand>
        <name>5-phospho-alpha-D-ribose 1-diphosphate</name>
        <dbReference type="ChEBI" id="CHEBI:58017"/>
    </ligand>
</feature>
<dbReference type="PANTHER" id="PTHR43285:SF2">
    <property type="entry name" value="ANTHRANILATE PHOSPHORIBOSYLTRANSFERASE"/>
    <property type="match status" value="1"/>
</dbReference>
<dbReference type="HAMAP" id="MF_00211">
    <property type="entry name" value="TrpD"/>
    <property type="match status" value="1"/>
</dbReference>
<feature type="binding site" evidence="3">
    <location>
        <position position="79"/>
    </location>
    <ligand>
        <name>anthranilate</name>
        <dbReference type="ChEBI" id="CHEBI:16567"/>
        <label>1</label>
    </ligand>
</feature>
<dbReference type="EC" id="2.4.2.18" evidence="3"/>
<dbReference type="EMBL" id="JANCMU010000001">
    <property type="protein sequence ID" value="MDG4945095.1"/>
    <property type="molecule type" value="Genomic_DNA"/>
</dbReference>
<dbReference type="NCBIfam" id="TIGR01245">
    <property type="entry name" value="trpD"/>
    <property type="match status" value="1"/>
</dbReference>
<evidence type="ECO:0000256" key="2">
    <source>
        <dbReference type="ARBA" id="ARBA00022679"/>
    </source>
</evidence>
<dbReference type="Pfam" id="PF02885">
    <property type="entry name" value="Glycos_trans_3N"/>
    <property type="match status" value="1"/>
</dbReference>
<dbReference type="PANTHER" id="PTHR43285">
    <property type="entry name" value="ANTHRANILATE PHOSPHORIBOSYLTRANSFERASE"/>
    <property type="match status" value="1"/>
</dbReference>
<dbReference type="GO" id="GO:0000162">
    <property type="term" value="P:L-tryptophan biosynthetic process"/>
    <property type="evidence" value="ECO:0007669"/>
    <property type="project" value="UniProtKB-UniRule"/>
</dbReference>
<gene>
    <name evidence="3 6" type="primary">trpD</name>
    <name evidence="6" type="ORF">NMK71_01595</name>
</gene>
<feature type="binding site" evidence="3">
    <location>
        <position position="224"/>
    </location>
    <ligand>
        <name>Mg(2+)</name>
        <dbReference type="ChEBI" id="CHEBI:18420"/>
        <label>1</label>
    </ligand>
</feature>
<feature type="binding site" evidence="3">
    <location>
        <begin position="89"/>
        <end position="92"/>
    </location>
    <ligand>
        <name>5-phospho-alpha-D-ribose 1-diphosphate</name>
        <dbReference type="ChEBI" id="CHEBI:58017"/>
    </ligand>
</feature>
<keyword evidence="3" id="KW-0028">Amino-acid biosynthesis</keyword>
<dbReference type="Pfam" id="PF00591">
    <property type="entry name" value="Glycos_transf_3"/>
    <property type="match status" value="1"/>
</dbReference>
<accession>A0A9X4MYN5</accession>
<keyword evidence="3" id="KW-0460">Magnesium</keyword>
<dbReference type="GO" id="GO:0005829">
    <property type="term" value="C:cytosol"/>
    <property type="evidence" value="ECO:0007669"/>
    <property type="project" value="TreeGrafter"/>
</dbReference>
<feature type="binding site" evidence="3">
    <location>
        <begin position="107"/>
        <end position="115"/>
    </location>
    <ligand>
        <name>5-phospho-alpha-D-ribose 1-diphosphate</name>
        <dbReference type="ChEBI" id="CHEBI:58017"/>
    </ligand>
</feature>
<dbReference type="GO" id="GO:0004048">
    <property type="term" value="F:anthranilate phosphoribosyltransferase activity"/>
    <property type="evidence" value="ECO:0007669"/>
    <property type="project" value="UniProtKB-UniRule"/>
</dbReference>
<dbReference type="Gene3D" id="1.20.970.10">
    <property type="entry name" value="Transferase, Pyrimidine Nucleoside Phosphorylase, Chain C"/>
    <property type="match status" value="1"/>
</dbReference>
<feature type="binding site" evidence="3">
    <location>
        <position position="165"/>
    </location>
    <ligand>
        <name>anthranilate</name>
        <dbReference type="ChEBI" id="CHEBI:16567"/>
        <label>2</label>
    </ligand>
</feature>
<evidence type="ECO:0000313" key="6">
    <source>
        <dbReference type="EMBL" id="MDG4945095.1"/>
    </source>
</evidence>
<dbReference type="SUPFAM" id="SSF52418">
    <property type="entry name" value="Nucleoside phosphorylase/phosphoribosyltransferase catalytic domain"/>
    <property type="match status" value="1"/>
</dbReference>
<sequence length="329" mass="36240">MKDILEYLFSYNTLKKEEAKSIMLQIPRGVFNEYEITSFMSVFMMRSITIDELLGFTDALKETAIKVDLNTSDLVDIVGTGGDGKNTFNISTLACFVVAGTGQKVAKHGNIGASSVSGSSNVMQELGVKFTNDSEQLKKQLDQANICFLHAPLFHPSLKKVAPMRKQLGFRTFFNMLGPLANPANPDYSTIGVYNMEIARLYNYYLQKEKSHFSIVHSLDGYDEISLTGESIVIDEKGTQLLSPQEFKSNKIAEHDLYGGKTKEAAADLFLKILKGEGSSAQNEVVITNAAIALQNTHKYGDFEECRNLAKESLESGAALNCLNQLISA</sequence>
<dbReference type="InterPro" id="IPR000312">
    <property type="entry name" value="Glycosyl_Trfase_fam3"/>
</dbReference>
<feature type="binding site" evidence="3">
    <location>
        <begin position="82"/>
        <end position="83"/>
    </location>
    <ligand>
        <name>5-phospho-alpha-D-ribose 1-diphosphate</name>
        <dbReference type="ChEBI" id="CHEBI:58017"/>
    </ligand>
</feature>
<evidence type="ECO:0000259" key="5">
    <source>
        <dbReference type="Pfam" id="PF02885"/>
    </source>
</evidence>
<dbReference type="InterPro" id="IPR036320">
    <property type="entry name" value="Glycosyl_Trfase_fam3_N_dom_sf"/>
</dbReference>
<comment type="pathway">
    <text evidence="3">Amino-acid biosynthesis; L-tryptophan biosynthesis; L-tryptophan from chorismate: step 2/5.</text>
</comment>
<feature type="domain" description="Glycosyl transferase family 3 N-terminal" evidence="5">
    <location>
        <begin position="2"/>
        <end position="64"/>
    </location>
</feature>
<evidence type="ECO:0000259" key="4">
    <source>
        <dbReference type="Pfam" id="PF00591"/>
    </source>
</evidence>
<feature type="binding site" evidence="3">
    <location>
        <position position="91"/>
    </location>
    <ligand>
        <name>Mg(2+)</name>
        <dbReference type="ChEBI" id="CHEBI:18420"/>
        <label>1</label>
    </ligand>
</feature>
<dbReference type="SUPFAM" id="SSF47648">
    <property type="entry name" value="Nucleoside phosphorylase/phosphoribosyltransferase N-terminal domain"/>
    <property type="match status" value="1"/>
</dbReference>
<dbReference type="RefSeq" id="WP_304419812.1">
    <property type="nucleotide sequence ID" value="NZ_JANCMU010000001.1"/>
</dbReference>
<reference evidence="6" key="1">
    <citation type="submission" date="2022-07" db="EMBL/GenBank/DDBJ databases">
        <title>Description and genome-wide analysis of Profundicola chukchiensis gen. nov., sp. nov., marine bacteria isolated from bottom sediments of the Chukchi Sea.</title>
        <authorList>
            <person name="Romanenko L."/>
            <person name="Otstavnykh N."/>
            <person name="Kurilenko V."/>
            <person name="Eremeev V."/>
            <person name="Velansky P."/>
            <person name="Mikhailov V."/>
            <person name="Isaeva M."/>
        </authorList>
    </citation>
    <scope>NUCLEOTIDE SEQUENCE</scope>
    <source>
        <strain evidence="6">KMM 9713</strain>
    </source>
</reference>
<dbReference type="InterPro" id="IPR005940">
    <property type="entry name" value="Anthranilate_Pribosyl_Tfrase"/>
</dbReference>
<dbReference type="GO" id="GO:0000287">
    <property type="term" value="F:magnesium ion binding"/>
    <property type="evidence" value="ECO:0007669"/>
    <property type="project" value="UniProtKB-UniRule"/>
</dbReference>
<proteinExistence type="inferred from homology"/>
<feature type="binding site" evidence="3">
    <location>
        <position position="79"/>
    </location>
    <ligand>
        <name>5-phospho-alpha-D-ribose 1-diphosphate</name>
        <dbReference type="ChEBI" id="CHEBI:58017"/>
    </ligand>
</feature>
<dbReference type="AlphaFoldDB" id="A0A9X4MYN5"/>
<comment type="subunit">
    <text evidence="3">Homodimer.</text>
</comment>
<keyword evidence="2 3" id="KW-0808">Transferase</keyword>
<keyword evidence="1 3" id="KW-0328">Glycosyltransferase</keyword>
<keyword evidence="3" id="KW-0479">Metal-binding</keyword>
<feature type="binding site" evidence="3">
    <location>
        <position position="224"/>
    </location>
    <ligand>
        <name>Mg(2+)</name>
        <dbReference type="ChEBI" id="CHEBI:18420"/>
        <label>2</label>
    </ligand>
</feature>
<evidence type="ECO:0000256" key="3">
    <source>
        <dbReference type="HAMAP-Rule" id="MF_00211"/>
    </source>
</evidence>
<protein>
    <recommendedName>
        <fullName evidence="3">Anthranilate phosphoribosyltransferase</fullName>
        <ecNumber evidence="3">2.4.2.18</ecNumber>
    </recommendedName>
</protein>
<comment type="caution">
    <text evidence="6">The sequence shown here is derived from an EMBL/GenBank/DDBJ whole genome shotgun (WGS) entry which is preliminary data.</text>
</comment>
<comment type="function">
    <text evidence="3">Catalyzes the transfer of the phosphoribosyl group of 5-phosphorylribose-1-pyrophosphate (PRPP) to anthranilate to yield N-(5'-phosphoribosyl)-anthranilate (PRA).</text>
</comment>
<comment type="cofactor">
    <cofactor evidence="3">
        <name>Mg(2+)</name>
        <dbReference type="ChEBI" id="CHEBI:18420"/>
    </cofactor>
    <text evidence="3">Binds 2 magnesium ions per monomer.</text>
</comment>
<dbReference type="Proteomes" id="UP001152599">
    <property type="component" value="Unassembled WGS sequence"/>
</dbReference>
<comment type="caution">
    <text evidence="3">Lacks conserved residue(s) required for the propagation of feature annotation.</text>
</comment>
<comment type="catalytic activity">
    <reaction evidence="3">
        <text>N-(5-phospho-beta-D-ribosyl)anthranilate + diphosphate = 5-phospho-alpha-D-ribose 1-diphosphate + anthranilate</text>
        <dbReference type="Rhea" id="RHEA:11768"/>
        <dbReference type="ChEBI" id="CHEBI:16567"/>
        <dbReference type="ChEBI" id="CHEBI:18277"/>
        <dbReference type="ChEBI" id="CHEBI:33019"/>
        <dbReference type="ChEBI" id="CHEBI:58017"/>
        <dbReference type="EC" id="2.4.2.18"/>
    </reaction>
</comment>
<dbReference type="Gene3D" id="3.40.1030.10">
    <property type="entry name" value="Nucleoside phosphorylase/phosphoribosyltransferase catalytic domain"/>
    <property type="match status" value="1"/>
</dbReference>
<evidence type="ECO:0000313" key="7">
    <source>
        <dbReference type="Proteomes" id="UP001152599"/>
    </source>
</evidence>
<keyword evidence="3" id="KW-0822">Tryptophan biosynthesis</keyword>
<comment type="similarity">
    <text evidence="3">Belongs to the anthranilate phosphoribosyltransferase family.</text>
</comment>
<dbReference type="InterPro" id="IPR035902">
    <property type="entry name" value="Nuc_phospho_transferase"/>
</dbReference>
<keyword evidence="7" id="KW-1185">Reference proteome</keyword>
<feature type="domain" description="Glycosyl transferase family 3" evidence="4">
    <location>
        <begin position="73"/>
        <end position="320"/>
    </location>
</feature>
<organism evidence="6 7">
    <name type="scientific">Profundicola chukchiensis</name>
    <dbReference type="NCBI Taxonomy" id="2961959"/>
    <lineage>
        <taxon>Bacteria</taxon>
        <taxon>Pseudomonadati</taxon>
        <taxon>Bacteroidota</taxon>
        <taxon>Flavobacteriia</taxon>
        <taxon>Flavobacteriales</taxon>
        <taxon>Weeksellaceae</taxon>
        <taxon>Profundicola</taxon>
    </lineage>
</organism>
<keyword evidence="3" id="KW-0057">Aromatic amino acid biosynthesis</keyword>
<name>A0A9X4MYN5_9FLAO</name>